<dbReference type="AlphaFoldDB" id="X0WZ38"/>
<comment type="caution">
    <text evidence="1">The sequence shown here is derived from an EMBL/GenBank/DDBJ whole genome shotgun (WGS) entry which is preliminary data.</text>
</comment>
<dbReference type="Gene3D" id="2.60.120.260">
    <property type="entry name" value="Galactose-binding domain-like"/>
    <property type="match status" value="1"/>
</dbReference>
<reference evidence="1" key="1">
    <citation type="journal article" date="2014" name="Front. Microbiol.">
        <title>High frequency of phylogenetically diverse reductive dehalogenase-homologous genes in deep subseafloor sedimentary metagenomes.</title>
        <authorList>
            <person name="Kawai M."/>
            <person name="Futagami T."/>
            <person name="Toyoda A."/>
            <person name="Takaki Y."/>
            <person name="Nishi S."/>
            <person name="Hori S."/>
            <person name="Arai W."/>
            <person name="Tsubouchi T."/>
            <person name="Morono Y."/>
            <person name="Uchiyama I."/>
            <person name="Ito T."/>
            <person name="Fujiyama A."/>
            <person name="Inagaki F."/>
            <person name="Takami H."/>
        </authorList>
    </citation>
    <scope>NUCLEOTIDE SEQUENCE</scope>
    <source>
        <strain evidence="1">Expedition CK06-06</strain>
    </source>
</reference>
<sequence>WYDSVKKDTLSGNEWLSHFDAGKEGTAEFRFDVAETDQFTFWIRANPVAAKLAYKLDNVGDWTPIDLSRDQRGRINIASDNKPDLRFICWVKVGIVDLSAGRHQIAFQMTSGPQNHGGIDCFVFTRIPFVPSGAKKPATGRQPSTPQGWFPVVMDDDPLSPDSITDISRLVEAPAGRYGFLKRDRDALRFEEATKATKFWAINGGPGSDWSPQQMTQAARWYRKHGVNLIRQHTVISAVGLMNADGEFDPQRLDHY</sequence>
<evidence type="ECO:0000313" key="1">
    <source>
        <dbReference type="EMBL" id="GAG17991.1"/>
    </source>
</evidence>
<organism evidence="1">
    <name type="scientific">marine sediment metagenome</name>
    <dbReference type="NCBI Taxonomy" id="412755"/>
    <lineage>
        <taxon>unclassified sequences</taxon>
        <taxon>metagenomes</taxon>
        <taxon>ecological metagenomes</taxon>
    </lineage>
</organism>
<dbReference type="EMBL" id="BARS01038032">
    <property type="protein sequence ID" value="GAG17991.1"/>
    <property type="molecule type" value="Genomic_DNA"/>
</dbReference>
<name>X0WZ38_9ZZZZ</name>
<protein>
    <submittedName>
        <fullName evidence="1">Uncharacterized protein</fullName>
    </submittedName>
</protein>
<proteinExistence type="predicted"/>
<feature type="non-terminal residue" evidence="1">
    <location>
        <position position="256"/>
    </location>
</feature>
<accession>X0WZ38</accession>
<gene>
    <name evidence="1" type="ORF">S01H1_58233</name>
</gene>
<feature type="non-terminal residue" evidence="1">
    <location>
        <position position="1"/>
    </location>
</feature>